<keyword evidence="12" id="KW-0175">Coiled coil</keyword>
<keyword evidence="7" id="KW-0507">mRNA processing</keyword>
<dbReference type="EnsemblMetazoa" id="CJA33155.1">
    <property type="protein sequence ID" value="CJA33155.1"/>
    <property type="gene ID" value="WBGene00209002"/>
</dbReference>
<dbReference type="InterPro" id="IPR012340">
    <property type="entry name" value="NA-bd_OB-fold"/>
</dbReference>
<organism evidence="21 22">
    <name type="scientific">Caenorhabditis japonica</name>
    <dbReference type="NCBI Taxonomy" id="281687"/>
    <lineage>
        <taxon>Eukaryota</taxon>
        <taxon>Metazoa</taxon>
        <taxon>Ecdysozoa</taxon>
        <taxon>Nematoda</taxon>
        <taxon>Chromadorea</taxon>
        <taxon>Rhabditida</taxon>
        <taxon>Rhabditina</taxon>
        <taxon>Rhabditomorpha</taxon>
        <taxon>Rhabditoidea</taxon>
        <taxon>Rhabditidae</taxon>
        <taxon>Peloderinae</taxon>
        <taxon>Caenorhabditis</taxon>
    </lineage>
</organism>
<evidence type="ECO:0000256" key="15">
    <source>
        <dbReference type="ARBA" id="ARBA00023274"/>
    </source>
</evidence>
<evidence type="ECO:0000256" key="3">
    <source>
        <dbReference type="ARBA" id="ARBA00006914"/>
    </source>
</evidence>
<dbReference type="GO" id="GO:0003723">
    <property type="term" value="F:RNA binding"/>
    <property type="evidence" value="ECO:0007669"/>
    <property type="project" value="InterPro"/>
</dbReference>
<dbReference type="InterPro" id="IPR050221">
    <property type="entry name" value="26S_Proteasome_ATPase"/>
</dbReference>
<dbReference type="InterPro" id="IPR047575">
    <property type="entry name" value="Sm"/>
</dbReference>
<evidence type="ECO:0000256" key="9">
    <source>
        <dbReference type="ARBA" id="ARBA00022741"/>
    </source>
</evidence>
<evidence type="ECO:0000256" key="17">
    <source>
        <dbReference type="ARBA" id="ARBA00033125"/>
    </source>
</evidence>
<evidence type="ECO:0000256" key="8">
    <source>
        <dbReference type="ARBA" id="ARBA00022728"/>
    </source>
</evidence>
<dbReference type="InterPro" id="IPR027248">
    <property type="entry name" value="Sm_D2"/>
</dbReference>
<evidence type="ECO:0000256" key="19">
    <source>
        <dbReference type="SAM" id="MobiDB-lite"/>
    </source>
</evidence>
<keyword evidence="13" id="KW-0508">mRNA splicing</keyword>
<sequence>MPDHLGDDMRKSKKVENTEEEKNFQALDEGDIAVLKRYGQGPYAEQLKQLDTDIENCLKKVNELSGVKESDTGLAPPALWDIAADKQAMQMEQPLQVARCTKIITSDKHDPRYLINVKQFAKFVVDLADSVAPTDIEEGMRVGVDRNKYQIHLPLPAKIDPTVTMMQVEEKPDVTYSDVGGCKDQIEKLREVVETPLLHPERYVNLGIEPPKGVLLYGPPGTGKTLCARAVANRTDACFIRVIGSELVQKYVGEGARMVRELFEMARTKKACLIFFDEIDAVGGARFDDGQGGDNENLRSRTVEAAEMATQVKPRSEMTSEELAAKEQEEFAVGPLSILTNSVKNNAQVLINCRNNKKLLGRVKAFDRHCNMVLENVKEMWTEVPKTGKGKKKAKSVAKDRFISKMFLRGDSVILVVKNPLAQTE</sequence>
<comment type="similarity">
    <text evidence="4">Belongs to the snRNP core protein family.</text>
</comment>
<reference evidence="21" key="2">
    <citation type="submission" date="2022-06" db="UniProtKB">
        <authorList>
            <consortium name="EnsemblMetazoa"/>
        </authorList>
    </citation>
    <scope>IDENTIFICATION</scope>
    <source>
        <strain evidence="21">DF5081</strain>
    </source>
</reference>
<dbReference type="SUPFAM" id="SSF50182">
    <property type="entry name" value="Sm-like ribonucleoproteins"/>
    <property type="match status" value="1"/>
</dbReference>
<evidence type="ECO:0000259" key="20">
    <source>
        <dbReference type="PROSITE" id="PS52002"/>
    </source>
</evidence>
<dbReference type="InterPro" id="IPR027417">
    <property type="entry name" value="P-loop_NTPase"/>
</dbReference>
<dbReference type="CDD" id="cd01720">
    <property type="entry name" value="Sm_D2"/>
    <property type="match status" value="1"/>
</dbReference>
<evidence type="ECO:0000256" key="5">
    <source>
        <dbReference type="ARBA" id="ARBA00021111"/>
    </source>
</evidence>
<dbReference type="Proteomes" id="UP000005237">
    <property type="component" value="Unassembled WGS sequence"/>
</dbReference>
<dbReference type="InterPro" id="IPR048723">
    <property type="entry name" value="OB_PRS7"/>
</dbReference>
<keyword evidence="15" id="KW-0687">Ribonucleoprotein</keyword>
<dbReference type="Pfam" id="PF01423">
    <property type="entry name" value="LSM"/>
    <property type="match status" value="1"/>
</dbReference>
<keyword evidence="14" id="KW-0539">Nucleus</keyword>
<dbReference type="GO" id="GO:0000502">
    <property type="term" value="C:proteasome complex"/>
    <property type="evidence" value="ECO:0007669"/>
    <property type="project" value="UniProtKB-KW"/>
</dbReference>
<comment type="similarity">
    <text evidence="3">Belongs to the AAA ATPase family.</text>
</comment>
<dbReference type="GO" id="GO:0000398">
    <property type="term" value="P:mRNA splicing, via spliceosome"/>
    <property type="evidence" value="ECO:0007669"/>
    <property type="project" value="UniProtKB-ARBA"/>
</dbReference>
<feature type="region of interest" description="Disordered" evidence="19">
    <location>
        <begin position="1"/>
        <end position="23"/>
    </location>
</feature>
<accession>A0A8R1IM98</accession>
<dbReference type="InterPro" id="IPR010920">
    <property type="entry name" value="LSM_dom_sf"/>
</dbReference>
<evidence type="ECO:0000256" key="6">
    <source>
        <dbReference type="ARBA" id="ARBA00022490"/>
    </source>
</evidence>
<dbReference type="InterPro" id="IPR001163">
    <property type="entry name" value="Sm_dom_euk/arc"/>
</dbReference>
<evidence type="ECO:0000256" key="18">
    <source>
        <dbReference type="ARBA" id="ARBA00073889"/>
    </source>
</evidence>
<dbReference type="GO" id="GO:0097525">
    <property type="term" value="C:spliceosomal snRNP complex"/>
    <property type="evidence" value="ECO:0007669"/>
    <property type="project" value="UniProtKB-ARBA"/>
</dbReference>
<dbReference type="Gene3D" id="2.40.50.140">
    <property type="entry name" value="Nucleic acid-binding proteins"/>
    <property type="match status" value="1"/>
</dbReference>
<dbReference type="FunFam" id="3.40.50.300:FF:001025">
    <property type="entry name" value="ATPase family, AAA domain-containing 2B"/>
    <property type="match status" value="1"/>
</dbReference>
<keyword evidence="11" id="KW-0647">Proteasome</keyword>
<evidence type="ECO:0000256" key="11">
    <source>
        <dbReference type="ARBA" id="ARBA00022942"/>
    </source>
</evidence>
<protein>
    <recommendedName>
        <fullName evidence="5">26S proteasome regulatory subunit 7</fullName>
    </recommendedName>
    <alternativeName>
        <fullName evidence="18">Probable small nuclear ribonucleoprotein Sm D2</fullName>
    </alternativeName>
    <alternativeName>
        <fullName evidence="16">Proteasome 26S subunit ATPase 2</fullName>
    </alternativeName>
    <alternativeName>
        <fullName evidence="17">snRNP core protein D2</fullName>
    </alternativeName>
</protein>
<dbReference type="GO" id="GO:0005689">
    <property type="term" value="C:U12-type spliceosomal complex"/>
    <property type="evidence" value="ECO:0007669"/>
    <property type="project" value="UniProtKB-ARBA"/>
</dbReference>
<reference evidence="22" key="1">
    <citation type="submission" date="2010-08" db="EMBL/GenBank/DDBJ databases">
        <authorList>
            <consortium name="Caenorhabditis japonica Sequencing Consortium"/>
            <person name="Wilson R.K."/>
        </authorList>
    </citation>
    <scope>NUCLEOTIDE SEQUENCE [LARGE SCALE GENOMIC DNA]</scope>
    <source>
        <strain evidence="22">DF5081</strain>
    </source>
</reference>
<evidence type="ECO:0000256" key="4">
    <source>
        <dbReference type="ARBA" id="ARBA00008146"/>
    </source>
</evidence>
<dbReference type="GO" id="GO:0005829">
    <property type="term" value="C:cytosol"/>
    <property type="evidence" value="ECO:0007669"/>
    <property type="project" value="UniProtKB-SubCell"/>
</dbReference>
<dbReference type="PANTHER" id="PTHR23073">
    <property type="entry name" value="26S PROTEASOME REGULATORY SUBUNIT"/>
    <property type="match status" value="1"/>
</dbReference>
<evidence type="ECO:0000313" key="21">
    <source>
        <dbReference type="EnsemblMetazoa" id="CJA33155.1"/>
    </source>
</evidence>
<evidence type="ECO:0000256" key="14">
    <source>
        <dbReference type="ARBA" id="ARBA00023242"/>
    </source>
</evidence>
<evidence type="ECO:0000256" key="16">
    <source>
        <dbReference type="ARBA" id="ARBA00030937"/>
    </source>
</evidence>
<name>A0A8R1IM98_CAEJA</name>
<dbReference type="SMART" id="SM00382">
    <property type="entry name" value="AAA"/>
    <property type="match status" value="1"/>
</dbReference>
<dbReference type="InterPro" id="IPR003593">
    <property type="entry name" value="AAA+_ATPase"/>
</dbReference>
<dbReference type="FunFam" id="2.40.50.140:FF:000075">
    <property type="entry name" value="26S protease regulatory subunit 7"/>
    <property type="match status" value="1"/>
</dbReference>
<dbReference type="SUPFAM" id="SSF52540">
    <property type="entry name" value="P-loop containing nucleoside triphosphate hydrolases"/>
    <property type="match status" value="1"/>
</dbReference>
<dbReference type="Gene3D" id="2.30.30.100">
    <property type="match status" value="1"/>
</dbReference>
<dbReference type="Pfam" id="PF00004">
    <property type="entry name" value="AAA"/>
    <property type="match status" value="1"/>
</dbReference>
<evidence type="ECO:0000313" key="22">
    <source>
        <dbReference type="Proteomes" id="UP000005237"/>
    </source>
</evidence>
<evidence type="ECO:0000256" key="13">
    <source>
        <dbReference type="ARBA" id="ARBA00023187"/>
    </source>
</evidence>
<feature type="domain" description="Sm" evidence="20">
    <location>
        <begin position="336"/>
        <end position="422"/>
    </location>
</feature>
<keyword evidence="6" id="KW-0963">Cytoplasm</keyword>
<keyword evidence="22" id="KW-1185">Reference proteome</keyword>
<dbReference type="Pfam" id="PF21236">
    <property type="entry name" value="OB_PRS7"/>
    <property type="match status" value="1"/>
</dbReference>
<evidence type="ECO:0000256" key="12">
    <source>
        <dbReference type="ARBA" id="ARBA00023054"/>
    </source>
</evidence>
<dbReference type="SMART" id="SM00651">
    <property type="entry name" value="Sm"/>
    <property type="match status" value="1"/>
</dbReference>
<evidence type="ECO:0000256" key="7">
    <source>
        <dbReference type="ARBA" id="ARBA00022664"/>
    </source>
</evidence>
<dbReference type="FunFam" id="2.30.30.100:FF:000069">
    <property type="entry name" value="Small nuclear ribonucleoprotein Sm D2"/>
    <property type="match status" value="1"/>
</dbReference>
<dbReference type="PROSITE" id="PS52002">
    <property type="entry name" value="SM"/>
    <property type="match status" value="1"/>
</dbReference>
<comment type="subcellular location">
    <subcellularLocation>
        <location evidence="2">Cytoplasm</location>
        <location evidence="2">Cytosol</location>
    </subcellularLocation>
    <subcellularLocation>
        <location evidence="1">Nucleus</location>
    </subcellularLocation>
</comment>
<dbReference type="Gene3D" id="3.40.50.300">
    <property type="entry name" value="P-loop containing nucleotide triphosphate hydrolases"/>
    <property type="match status" value="1"/>
</dbReference>
<dbReference type="AlphaFoldDB" id="A0A8R1IM98"/>
<dbReference type="GO" id="GO:0016887">
    <property type="term" value="F:ATP hydrolysis activity"/>
    <property type="evidence" value="ECO:0007669"/>
    <property type="project" value="InterPro"/>
</dbReference>
<evidence type="ECO:0000256" key="10">
    <source>
        <dbReference type="ARBA" id="ARBA00022840"/>
    </source>
</evidence>
<dbReference type="InterPro" id="IPR003959">
    <property type="entry name" value="ATPase_AAA_core"/>
</dbReference>
<evidence type="ECO:0000256" key="1">
    <source>
        <dbReference type="ARBA" id="ARBA00004123"/>
    </source>
</evidence>
<dbReference type="GO" id="GO:0005524">
    <property type="term" value="F:ATP binding"/>
    <property type="evidence" value="ECO:0007669"/>
    <property type="project" value="UniProtKB-KW"/>
</dbReference>
<keyword evidence="10" id="KW-0067">ATP-binding</keyword>
<evidence type="ECO:0000256" key="2">
    <source>
        <dbReference type="ARBA" id="ARBA00004514"/>
    </source>
</evidence>
<proteinExistence type="inferred from homology"/>
<keyword evidence="9" id="KW-0547">Nucleotide-binding</keyword>
<keyword evidence="8" id="KW-0747">Spliceosome</keyword>